<dbReference type="Proteomes" id="UP000095287">
    <property type="component" value="Unplaced"/>
</dbReference>
<accession>A0A1I7YCA6</accession>
<evidence type="ECO:0000313" key="3">
    <source>
        <dbReference type="WBParaSite" id="L893_g14678.t1"/>
    </source>
</evidence>
<proteinExistence type="predicted"/>
<dbReference type="WBParaSite" id="L893_g14678.t1">
    <property type="protein sequence ID" value="L893_g14678.t1"/>
    <property type="gene ID" value="L893_g14678"/>
</dbReference>
<keyword evidence="2" id="KW-1185">Reference proteome</keyword>
<evidence type="ECO:0000256" key="1">
    <source>
        <dbReference type="SAM" id="Phobius"/>
    </source>
</evidence>
<keyword evidence="1" id="KW-0812">Transmembrane</keyword>
<feature type="transmembrane region" description="Helical" evidence="1">
    <location>
        <begin position="16"/>
        <end position="42"/>
    </location>
</feature>
<reference evidence="3" key="1">
    <citation type="submission" date="2016-11" db="UniProtKB">
        <authorList>
            <consortium name="WormBaseParasite"/>
        </authorList>
    </citation>
    <scope>IDENTIFICATION</scope>
</reference>
<dbReference type="PROSITE" id="PS51257">
    <property type="entry name" value="PROKAR_LIPOPROTEIN"/>
    <property type="match status" value="1"/>
</dbReference>
<protein>
    <submittedName>
        <fullName evidence="3">Transmembrane protein</fullName>
    </submittedName>
</protein>
<evidence type="ECO:0000313" key="2">
    <source>
        <dbReference type="Proteomes" id="UP000095287"/>
    </source>
</evidence>
<keyword evidence="1" id="KW-0472">Membrane</keyword>
<organism evidence="2 3">
    <name type="scientific">Steinernema glaseri</name>
    <dbReference type="NCBI Taxonomy" id="37863"/>
    <lineage>
        <taxon>Eukaryota</taxon>
        <taxon>Metazoa</taxon>
        <taxon>Ecdysozoa</taxon>
        <taxon>Nematoda</taxon>
        <taxon>Chromadorea</taxon>
        <taxon>Rhabditida</taxon>
        <taxon>Tylenchina</taxon>
        <taxon>Panagrolaimomorpha</taxon>
        <taxon>Strongyloidoidea</taxon>
        <taxon>Steinernematidae</taxon>
        <taxon>Steinernema</taxon>
    </lineage>
</organism>
<sequence>MLNHFTKTASGHTYELAFLAASVLLSAIIASLSCYILCKILVRRLMVSRRKRLLTTDPRHIVFGKKMQRGSVSHV</sequence>
<name>A0A1I7YCA6_9BILA</name>
<keyword evidence="1" id="KW-1133">Transmembrane helix</keyword>
<dbReference type="AlphaFoldDB" id="A0A1I7YCA6"/>